<name>A0ABQ8TL43_PERAM</name>
<organism evidence="1 2">
    <name type="scientific">Periplaneta americana</name>
    <name type="common">American cockroach</name>
    <name type="synonym">Blatta americana</name>
    <dbReference type="NCBI Taxonomy" id="6978"/>
    <lineage>
        <taxon>Eukaryota</taxon>
        <taxon>Metazoa</taxon>
        <taxon>Ecdysozoa</taxon>
        <taxon>Arthropoda</taxon>
        <taxon>Hexapoda</taxon>
        <taxon>Insecta</taxon>
        <taxon>Pterygota</taxon>
        <taxon>Neoptera</taxon>
        <taxon>Polyneoptera</taxon>
        <taxon>Dictyoptera</taxon>
        <taxon>Blattodea</taxon>
        <taxon>Blattoidea</taxon>
        <taxon>Blattidae</taxon>
        <taxon>Blattinae</taxon>
        <taxon>Periplaneta</taxon>
    </lineage>
</organism>
<evidence type="ECO:0000313" key="1">
    <source>
        <dbReference type="EMBL" id="KAJ4446707.1"/>
    </source>
</evidence>
<dbReference type="EMBL" id="JAJSOF020000009">
    <property type="protein sequence ID" value="KAJ4446707.1"/>
    <property type="molecule type" value="Genomic_DNA"/>
</dbReference>
<dbReference type="Proteomes" id="UP001148838">
    <property type="component" value="Unassembled WGS sequence"/>
</dbReference>
<sequence>MGTALRNIATKERLGGKSPDVLTVDKIDRVTKYYRGAIYDNVRYRGKMKRSIYAILHHCRSTDQVPRHTKCPVATSDPDGKRNWCFHNRAIAEGRKPGPHTKKQ</sequence>
<proteinExistence type="predicted"/>
<gene>
    <name evidence="1" type="ORF">ANN_13404</name>
</gene>
<protein>
    <submittedName>
        <fullName evidence="1">Uncharacterized protein</fullName>
    </submittedName>
</protein>
<evidence type="ECO:0000313" key="2">
    <source>
        <dbReference type="Proteomes" id="UP001148838"/>
    </source>
</evidence>
<comment type="caution">
    <text evidence="1">The sequence shown here is derived from an EMBL/GenBank/DDBJ whole genome shotgun (WGS) entry which is preliminary data.</text>
</comment>
<keyword evidence="2" id="KW-1185">Reference proteome</keyword>
<accession>A0ABQ8TL43</accession>
<reference evidence="1 2" key="1">
    <citation type="journal article" date="2022" name="Allergy">
        <title>Genome assembly and annotation of Periplaneta americana reveal a comprehensive cockroach allergen profile.</title>
        <authorList>
            <person name="Wang L."/>
            <person name="Xiong Q."/>
            <person name="Saelim N."/>
            <person name="Wang L."/>
            <person name="Nong W."/>
            <person name="Wan A.T."/>
            <person name="Shi M."/>
            <person name="Liu X."/>
            <person name="Cao Q."/>
            <person name="Hui J.H.L."/>
            <person name="Sookrung N."/>
            <person name="Leung T.F."/>
            <person name="Tungtrongchitr A."/>
            <person name="Tsui S.K.W."/>
        </authorList>
    </citation>
    <scope>NUCLEOTIDE SEQUENCE [LARGE SCALE GENOMIC DNA]</scope>
    <source>
        <strain evidence="1">PWHHKU_190912</strain>
    </source>
</reference>